<comment type="caution">
    <text evidence="1">The sequence shown here is derived from an EMBL/GenBank/DDBJ whole genome shotgun (WGS) entry which is preliminary data.</text>
</comment>
<dbReference type="InterPro" id="IPR049847">
    <property type="entry name" value="CrpP-rel"/>
</dbReference>
<reference evidence="1 2" key="1">
    <citation type="submission" date="2018-02" db="EMBL/GenBank/DDBJ databases">
        <title>Draft Genome of Achromobacter spanius stain 6.</title>
        <authorList>
            <person name="Gunasekera T.S."/>
            <person name="Radwan O."/>
            <person name="Ruiz O.N."/>
        </authorList>
    </citation>
    <scope>NUCLEOTIDE SEQUENCE [LARGE SCALE GENOMIC DNA]</scope>
    <source>
        <strain evidence="1 2">6</strain>
    </source>
</reference>
<evidence type="ECO:0000313" key="1">
    <source>
        <dbReference type="EMBL" id="PPA73822.1"/>
    </source>
</evidence>
<dbReference type="EMBL" id="PREU01000012">
    <property type="protein sequence ID" value="PPA73822.1"/>
    <property type="molecule type" value="Genomic_DNA"/>
</dbReference>
<dbReference type="OrthoDB" id="8661297at2"/>
<dbReference type="Proteomes" id="UP000239990">
    <property type="component" value="Unassembled WGS sequence"/>
</dbReference>
<proteinExistence type="predicted"/>
<protein>
    <submittedName>
        <fullName evidence="1">Uncharacterized protein</fullName>
    </submittedName>
</protein>
<gene>
    <name evidence="1" type="ORF">C4E15_22635</name>
</gene>
<name>A0A2S5GL81_9BURK</name>
<evidence type="ECO:0000313" key="2">
    <source>
        <dbReference type="Proteomes" id="UP000239990"/>
    </source>
</evidence>
<accession>A0A2S5GL81</accession>
<dbReference type="NCBIfam" id="NF041856">
    <property type="entry name" value="CrpP_rel_fam"/>
    <property type="match status" value="1"/>
</dbReference>
<dbReference type="AlphaFoldDB" id="A0A2S5GL81"/>
<sequence>MHCDHIQKLGAQAAREGLTLWDCPYLRAAEMPGHTGERISDWVLKIEAWEAGFRKHVRARSPKLRGRVRTLVAANRSSAVVLRTG</sequence>
<organism evidence="1 2">
    <name type="scientific">Achromobacter spanius</name>
    <dbReference type="NCBI Taxonomy" id="217203"/>
    <lineage>
        <taxon>Bacteria</taxon>
        <taxon>Pseudomonadati</taxon>
        <taxon>Pseudomonadota</taxon>
        <taxon>Betaproteobacteria</taxon>
        <taxon>Burkholderiales</taxon>
        <taxon>Alcaligenaceae</taxon>
        <taxon>Achromobacter</taxon>
    </lineage>
</organism>